<dbReference type="RefSeq" id="WP_120197427.1">
    <property type="nucleotide sequence ID" value="NZ_MCIA01000029.1"/>
</dbReference>
<accession>A0A419T076</accession>
<evidence type="ECO:0000256" key="6">
    <source>
        <dbReference type="PIRSR" id="PIRSR601765-1"/>
    </source>
</evidence>
<name>A0A419T076_9FIRM</name>
<feature type="binding site" evidence="6">
    <location>
        <position position="38"/>
    </location>
    <ligand>
        <name>Zn(2+)</name>
        <dbReference type="ChEBI" id="CHEBI:29105"/>
    </ligand>
</feature>
<dbReference type="InterPro" id="IPR036874">
    <property type="entry name" value="Carbonic_anhydrase_sf"/>
</dbReference>
<dbReference type="SUPFAM" id="SSF53056">
    <property type="entry name" value="beta-carbonic anhydrase, cab"/>
    <property type="match status" value="1"/>
</dbReference>
<comment type="catalytic activity">
    <reaction evidence="5">
        <text>hydrogencarbonate + H(+) = CO2 + H2O</text>
        <dbReference type="Rhea" id="RHEA:10748"/>
        <dbReference type="ChEBI" id="CHEBI:15377"/>
        <dbReference type="ChEBI" id="CHEBI:15378"/>
        <dbReference type="ChEBI" id="CHEBI:16526"/>
        <dbReference type="ChEBI" id="CHEBI:17544"/>
        <dbReference type="EC" id="4.2.1.1"/>
    </reaction>
</comment>
<evidence type="ECO:0000256" key="5">
    <source>
        <dbReference type="ARBA" id="ARBA00048348"/>
    </source>
</evidence>
<dbReference type="SMART" id="SM00947">
    <property type="entry name" value="Pro_CA"/>
    <property type="match status" value="1"/>
</dbReference>
<evidence type="ECO:0000256" key="3">
    <source>
        <dbReference type="ARBA" id="ARBA00022723"/>
    </source>
</evidence>
<dbReference type="Proteomes" id="UP000284277">
    <property type="component" value="Unassembled WGS sequence"/>
</dbReference>
<dbReference type="PANTHER" id="PTHR43175">
    <property type="entry name" value="CARBONIC ANHYDRASE"/>
    <property type="match status" value="1"/>
</dbReference>
<comment type="cofactor">
    <cofactor evidence="6">
        <name>Zn(2+)</name>
        <dbReference type="ChEBI" id="CHEBI:29105"/>
    </cofactor>
    <text evidence="6">Binds 1 zinc ion per subunit.</text>
</comment>
<evidence type="ECO:0000313" key="8">
    <source>
        <dbReference type="Proteomes" id="UP000284277"/>
    </source>
</evidence>
<dbReference type="GO" id="GO:0008270">
    <property type="term" value="F:zinc ion binding"/>
    <property type="evidence" value="ECO:0007669"/>
    <property type="project" value="InterPro"/>
</dbReference>
<evidence type="ECO:0000313" key="7">
    <source>
        <dbReference type="EMBL" id="RKD30862.1"/>
    </source>
</evidence>
<gene>
    <name evidence="7" type="ORF">BET01_21125</name>
</gene>
<feature type="binding site" evidence="6">
    <location>
        <position position="94"/>
    </location>
    <ligand>
        <name>Zn(2+)</name>
        <dbReference type="ChEBI" id="CHEBI:29105"/>
    </ligand>
</feature>
<dbReference type="InterPro" id="IPR001765">
    <property type="entry name" value="Carbonic_anhydrase"/>
</dbReference>
<dbReference type="OrthoDB" id="9792260at2"/>
<keyword evidence="3 6" id="KW-0479">Metal-binding</keyword>
<organism evidence="7 8">
    <name type="scientific">Lacrimispora algidixylanolytica</name>
    <dbReference type="NCBI Taxonomy" id="94868"/>
    <lineage>
        <taxon>Bacteria</taxon>
        <taxon>Bacillati</taxon>
        <taxon>Bacillota</taxon>
        <taxon>Clostridia</taxon>
        <taxon>Lachnospirales</taxon>
        <taxon>Lachnospiraceae</taxon>
        <taxon>Lacrimispora</taxon>
    </lineage>
</organism>
<dbReference type="CDD" id="cd03379">
    <property type="entry name" value="beta_CA_cladeD"/>
    <property type="match status" value="1"/>
</dbReference>
<dbReference type="EC" id="4.2.1.1" evidence="2"/>
<proteinExistence type="inferred from homology"/>
<dbReference type="GO" id="GO:0004089">
    <property type="term" value="F:carbonate dehydratase activity"/>
    <property type="evidence" value="ECO:0007669"/>
    <property type="project" value="UniProtKB-EC"/>
</dbReference>
<evidence type="ECO:0000256" key="4">
    <source>
        <dbReference type="ARBA" id="ARBA00022833"/>
    </source>
</evidence>
<evidence type="ECO:0000256" key="2">
    <source>
        <dbReference type="ARBA" id="ARBA00012925"/>
    </source>
</evidence>
<comment type="similarity">
    <text evidence="1">Belongs to the beta-class carbonic anhydrase family.</text>
</comment>
<feature type="binding site" evidence="6">
    <location>
        <position position="36"/>
    </location>
    <ligand>
        <name>Zn(2+)</name>
        <dbReference type="ChEBI" id="CHEBI:29105"/>
    </ligand>
</feature>
<dbReference type="PANTHER" id="PTHR43175:SF3">
    <property type="entry name" value="CARBON DISULFIDE HYDROLASE"/>
    <property type="match status" value="1"/>
</dbReference>
<keyword evidence="4 6" id="KW-0862">Zinc</keyword>
<comment type="caution">
    <text evidence="7">The sequence shown here is derived from an EMBL/GenBank/DDBJ whole genome shotgun (WGS) entry which is preliminary data.</text>
</comment>
<protein>
    <recommendedName>
        <fullName evidence="2">carbonic anhydrase</fullName>
        <ecNumber evidence="2">4.2.1.1</ecNumber>
    </recommendedName>
</protein>
<reference evidence="7 8" key="1">
    <citation type="submission" date="2016-08" db="EMBL/GenBank/DDBJ databases">
        <title>A new outlook on sporulation: Clostridium algidixylanolyticum.</title>
        <authorList>
            <person name="Poppleton D.I."/>
            <person name="Gribaldo S."/>
        </authorList>
    </citation>
    <scope>NUCLEOTIDE SEQUENCE [LARGE SCALE GENOMIC DNA]</scope>
    <source>
        <strain evidence="7 8">SPL73</strain>
    </source>
</reference>
<sequence length="180" mass="20036">MIEEILKYNDTFVNSGFYKHFNTNKYPKKRLALITCMDTRLVELLPAALGVKSGDVKLIKTAGSMIINPYDSTIRSLLIAVLEYGVNEVMVIGHTDCLSATISSETIITHLVQRGIERDTIQKLKEDGFDLDSWLQGMDNVKTAVKQSVTLLKTHPLMPSNVIIRGFIMDISCGRLSSVS</sequence>
<dbReference type="Pfam" id="PF00484">
    <property type="entry name" value="Pro_CA"/>
    <property type="match status" value="1"/>
</dbReference>
<evidence type="ECO:0000256" key="1">
    <source>
        <dbReference type="ARBA" id="ARBA00006217"/>
    </source>
</evidence>
<dbReference type="AlphaFoldDB" id="A0A419T076"/>
<dbReference type="EMBL" id="MCIA01000029">
    <property type="protein sequence ID" value="RKD30862.1"/>
    <property type="molecule type" value="Genomic_DNA"/>
</dbReference>
<keyword evidence="8" id="KW-1185">Reference proteome</keyword>
<dbReference type="Gene3D" id="3.40.1050.10">
    <property type="entry name" value="Carbonic anhydrase"/>
    <property type="match status" value="1"/>
</dbReference>
<feature type="binding site" evidence="6">
    <location>
        <position position="97"/>
    </location>
    <ligand>
        <name>Zn(2+)</name>
        <dbReference type="ChEBI" id="CHEBI:29105"/>
    </ligand>
</feature>